<proteinExistence type="predicted"/>
<accession>A0A8J6YTL4</accession>
<keyword evidence="4 6" id="KW-1133">Transmembrane helix</keyword>
<keyword evidence="5 6" id="KW-0472">Membrane</keyword>
<feature type="transmembrane region" description="Helical" evidence="6">
    <location>
        <begin position="139"/>
        <end position="158"/>
    </location>
</feature>
<name>A0A8J6YTL4_9RHOB</name>
<feature type="transmembrane region" description="Helical" evidence="6">
    <location>
        <begin position="25"/>
        <end position="44"/>
    </location>
</feature>
<evidence type="ECO:0000313" key="8">
    <source>
        <dbReference type="EMBL" id="MBE3637282.1"/>
    </source>
</evidence>
<dbReference type="PANTHER" id="PTHR30354">
    <property type="entry name" value="GNT FAMILY GLUCONATE TRANSPORTER"/>
    <property type="match status" value="1"/>
</dbReference>
<evidence type="ECO:0000256" key="3">
    <source>
        <dbReference type="ARBA" id="ARBA00022692"/>
    </source>
</evidence>
<gene>
    <name evidence="8" type="ORF">ICN82_03585</name>
</gene>
<protein>
    <submittedName>
        <fullName evidence="8">Citrate transporter</fullName>
    </submittedName>
</protein>
<dbReference type="RefSeq" id="WP_193179703.1">
    <property type="nucleotide sequence ID" value="NZ_JACVXA010000007.1"/>
</dbReference>
<evidence type="ECO:0000256" key="1">
    <source>
        <dbReference type="ARBA" id="ARBA00004141"/>
    </source>
</evidence>
<dbReference type="GO" id="GO:0015128">
    <property type="term" value="F:gluconate transmembrane transporter activity"/>
    <property type="evidence" value="ECO:0007669"/>
    <property type="project" value="InterPro"/>
</dbReference>
<feature type="transmembrane region" description="Helical" evidence="6">
    <location>
        <begin position="389"/>
        <end position="406"/>
    </location>
</feature>
<evidence type="ECO:0000313" key="9">
    <source>
        <dbReference type="Proteomes" id="UP000609121"/>
    </source>
</evidence>
<feature type="transmembrane region" description="Helical" evidence="6">
    <location>
        <begin position="204"/>
        <end position="222"/>
    </location>
</feature>
<dbReference type="NCBIfam" id="TIGR00784">
    <property type="entry name" value="citMHS"/>
    <property type="match status" value="1"/>
</dbReference>
<evidence type="ECO:0000256" key="5">
    <source>
        <dbReference type="ARBA" id="ARBA00023136"/>
    </source>
</evidence>
<keyword evidence="3 6" id="KW-0812">Transmembrane</keyword>
<dbReference type="PANTHER" id="PTHR30354:SF26">
    <property type="entry name" value="TRANSPORTER, PUTATIVE-RELATED"/>
    <property type="match status" value="1"/>
</dbReference>
<feature type="domain" description="Citrate transporter-like" evidence="7">
    <location>
        <begin position="18"/>
        <end position="379"/>
    </location>
</feature>
<dbReference type="GO" id="GO:0015137">
    <property type="term" value="F:citrate transmembrane transporter activity"/>
    <property type="evidence" value="ECO:0007669"/>
    <property type="project" value="InterPro"/>
</dbReference>
<reference evidence="8" key="1">
    <citation type="submission" date="2020-09" db="EMBL/GenBank/DDBJ databases">
        <title>A novel bacterium of genus Mangrovicoccus, isolated from South China Sea.</title>
        <authorList>
            <person name="Huang H."/>
            <person name="Mo K."/>
            <person name="Hu Y."/>
        </authorList>
    </citation>
    <scope>NUCLEOTIDE SEQUENCE</scope>
    <source>
        <strain evidence="8">HB182678</strain>
    </source>
</reference>
<dbReference type="InterPro" id="IPR003474">
    <property type="entry name" value="Glcn_transporter"/>
</dbReference>
<organism evidence="8 9">
    <name type="scientific">Mangrovicoccus algicola</name>
    <dbReference type="NCBI Taxonomy" id="2771008"/>
    <lineage>
        <taxon>Bacteria</taxon>
        <taxon>Pseudomonadati</taxon>
        <taxon>Pseudomonadota</taxon>
        <taxon>Alphaproteobacteria</taxon>
        <taxon>Rhodobacterales</taxon>
        <taxon>Paracoccaceae</taxon>
        <taxon>Mangrovicoccus</taxon>
    </lineage>
</organism>
<dbReference type="Pfam" id="PF03600">
    <property type="entry name" value="CitMHS"/>
    <property type="match status" value="1"/>
</dbReference>
<dbReference type="Proteomes" id="UP000609121">
    <property type="component" value="Unassembled WGS sequence"/>
</dbReference>
<evidence type="ECO:0000256" key="2">
    <source>
        <dbReference type="ARBA" id="ARBA00022448"/>
    </source>
</evidence>
<feature type="transmembrane region" description="Helical" evidence="6">
    <location>
        <begin position="287"/>
        <end position="305"/>
    </location>
</feature>
<feature type="transmembrane region" description="Helical" evidence="6">
    <location>
        <begin position="56"/>
        <end position="74"/>
    </location>
</feature>
<feature type="transmembrane region" description="Helical" evidence="6">
    <location>
        <begin position="349"/>
        <end position="368"/>
    </location>
</feature>
<evidence type="ECO:0000256" key="6">
    <source>
        <dbReference type="SAM" id="Phobius"/>
    </source>
</evidence>
<comment type="caution">
    <text evidence="8">The sequence shown here is derived from an EMBL/GenBank/DDBJ whole genome shotgun (WGS) entry which is preliminary data.</text>
</comment>
<dbReference type="AlphaFoldDB" id="A0A8J6YTL4"/>
<feature type="transmembrane region" description="Helical" evidence="6">
    <location>
        <begin position="178"/>
        <end position="197"/>
    </location>
</feature>
<evidence type="ECO:0000259" key="7">
    <source>
        <dbReference type="Pfam" id="PF03600"/>
    </source>
</evidence>
<comment type="subcellular location">
    <subcellularLocation>
        <location evidence="1">Membrane</location>
        <topology evidence="1">Multi-pass membrane protein</topology>
    </subcellularLocation>
</comment>
<dbReference type="EMBL" id="JACVXA010000007">
    <property type="protein sequence ID" value="MBE3637282.1"/>
    <property type="molecule type" value="Genomic_DNA"/>
</dbReference>
<dbReference type="GO" id="GO:0005886">
    <property type="term" value="C:plasma membrane"/>
    <property type="evidence" value="ECO:0007669"/>
    <property type="project" value="TreeGrafter"/>
</dbReference>
<dbReference type="InterPro" id="IPR004680">
    <property type="entry name" value="Cit_transptr-like_dom"/>
</dbReference>
<sequence length="435" mass="44617">MLALAGLLTIAIVLAGILSKRLSPMAALILVPILGALLAGFGMAEAGGFALDGIRTIAPVVGMFVFAILFFGVLTDAGTLDPIVAAILKRVGERPARIVLGTAVLGVIAHLDGSGASTFLVTVPAMLPLYDRLGIDRRVLACTVAMAAGTANMLPWGGPTLRAASALQLEIGTLYMPMVPVQLAGLAAVAGFAWYLGRREERRLAAGIPSAFAGTGAGAGAATGPRETARPGLFWVNIALILAVLGAMIAELAAPVLCFMLGTIAALIVNYPDVAAQRKRIDSHATAALMMASVLLAAGVFIGIMKGTGMLTAMADFAAAHVPEAHADRMPAVLAVFAMPLSLLFDPDSFYFGILPVLSEAGAVLGVAPEEMGRAAMMGQMTTGFPVSPLTPATFLLIGLCGIDLGEHQKFTFGWLWAISLVMTAAAVATGAISI</sequence>
<feature type="transmembrane region" description="Helical" evidence="6">
    <location>
        <begin position="234"/>
        <end position="267"/>
    </location>
</feature>
<feature type="transmembrane region" description="Helical" evidence="6">
    <location>
        <begin position="98"/>
        <end position="127"/>
    </location>
</feature>
<keyword evidence="2" id="KW-0813">Transport</keyword>
<dbReference type="InterPro" id="IPR014738">
    <property type="entry name" value="Citrate_transporter"/>
</dbReference>
<feature type="transmembrane region" description="Helical" evidence="6">
    <location>
        <begin position="412"/>
        <end position="433"/>
    </location>
</feature>
<keyword evidence="9" id="KW-1185">Reference proteome</keyword>
<evidence type="ECO:0000256" key="4">
    <source>
        <dbReference type="ARBA" id="ARBA00022989"/>
    </source>
</evidence>